<proteinExistence type="predicted"/>
<dbReference type="CDD" id="cd00158">
    <property type="entry name" value="RHOD"/>
    <property type="match status" value="1"/>
</dbReference>
<dbReference type="AlphaFoldDB" id="A0A451DJ99"/>
<dbReference type="KEGG" id="ehd:ERCIPSTX3056_143"/>
<dbReference type="GO" id="GO:0052837">
    <property type="term" value="P:thiazole biosynthetic process"/>
    <property type="evidence" value="ECO:0007669"/>
    <property type="project" value="InterPro"/>
</dbReference>
<dbReference type="Gene3D" id="3.40.250.10">
    <property type="entry name" value="Rhodanese-like domain"/>
    <property type="match status" value="1"/>
</dbReference>
<evidence type="ECO:0000313" key="2">
    <source>
        <dbReference type="EMBL" id="VFP86709.1"/>
    </source>
</evidence>
<dbReference type="EC" id="2.8.1.4" evidence="2"/>
<accession>A0A451DJ99</accession>
<name>A0A451DJ99_9GAMM</name>
<dbReference type="EMBL" id="LR217725">
    <property type="protein sequence ID" value="VFP86709.1"/>
    <property type="molecule type" value="Genomic_DNA"/>
</dbReference>
<dbReference type="SUPFAM" id="SSF52821">
    <property type="entry name" value="Rhodanese/Cell cycle control phosphatase"/>
    <property type="match status" value="1"/>
</dbReference>
<evidence type="ECO:0000259" key="1">
    <source>
        <dbReference type="PROSITE" id="PS50206"/>
    </source>
</evidence>
<reference evidence="2 3" key="1">
    <citation type="submission" date="2019-02" db="EMBL/GenBank/DDBJ databases">
        <authorList>
            <person name="Manzano-Marin A."/>
            <person name="Manzano-Marin A."/>
        </authorList>
    </citation>
    <scope>NUCLEOTIDE SEQUENCE [LARGE SCALE GENOMIC DNA]</scope>
    <source>
        <strain evidence="2 3">ErCipseudotaxifoliae</strain>
    </source>
</reference>
<keyword evidence="2" id="KW-0808">Transferase</keyword>
<keyword evidence="3" id="KW-1185">Reference proteome</keyword>
<organism evidence="2 3">
    <name type="scientific">Candidatus Erwinia haradaeae</name>
    <dbReference type="NCBI Taxonomy" id="1922217"/>
    <lineage>
        <taxon>Bacteria</taxon>
        <taxon>Pseudomonadati</taxon>
        <taxon>Pseudomonadota</taxon>
        <taxon>Gammaproteobacteria</taxon>
        <taxon>Enterobacterales</taxon>
        <taxon>Erwiniaceae</taxon>
        <taxon>Erwinia</taxon>
    </lineage>
</organism>
<dbReference type="GO" id="GO:0140741">
    <property type="term" value="F:tRNA-uracil-4 sulfurtransferase activity"/>
    <property type="evidence" value="ECO:0007669"/>
    <property type="project" value="UniProtKB-EC"/>
</dbReference>
<dbReference type="NCBIfam" id="TIGR04271">
    <property type="entry name" value="ThiI_C_thiazole"/>
    <property type="match status" value="1"/>
</dbReference>
<dbReference type="InterPro" id="IPR036873">
    <property type="entry name" value="Rhodanese-like_dom_sf"/>
</dbReference>
<dbReference type="InterPro" id="IPR001763">
    <property type="entry name" value="Rhodanese-like_dom"/>
</dbReference>
<gene>
    <name evidence="2" type="primary">thiI</name>
    <name evidence="2" type="ORF">ERCIPSTX3056_143</name>
</gene>
<dbReference type="InterPro" id="IPR026340">
    <property type="entry name" value="THII_Thiazole_biosynth_dom"/>
</dbReference>
<sequence>MGNTYKNVTQSNQNLRQTDQVLTCDPKYIVLDIRSQDEQEDRPLKLANFLVKTLPFYYLDNQFNALDQKKSYLLYCDNGLMSRLQVLYLREKGFTNVKSYCLHQAGTLNI</sequence>
<feature type="domain" description="Rhodanese" evidence="1">
    <location>
        <begin position="24"/>
        <end position="100"/>
    </location>
</feature>
<dbReference type="Proteomes" id="UP000294462">
    <property type="component" value="Chromosome"/>
</dbReference>
<dbReference type="PROSITE" id="PS50206">
    <property type="entry name" value="RHODANESE_3"/>
    <property type="match status" value="1"/>
</dbReference>
<dbReference type="Pfam" id="PF00581">
    <property type="entry name" value="Rhodanese"/>
    <property type="match status" value="1"/>
</dbReference>
<protein>
    <submittedName>
        <fullName evidence="2">tRNA sulfurtransferase, partial</fullName>
        <ecNumber evidence="2">2.8.1.4</ecNumber>
    </submittedName>
</protein>
<evidence type="ECO:0000313" key="3">
    <source>
        <dbReference type="Proteomes" id="UP000294462"/>
    </source>
</evidence>